<dbReference type="AlphaFoldDB" id="A0A848BDB0"/>
<dbReference type="EC" id="5.4.99.5" evidence="1 3"/>
<comment type="caution">
    <text evidence="4">The sequence shown here is derived from an EMBL/GenBank/DDBJ whole genome shotgun (WGS) entry which is preliminary data.</text>
</comment>
<keyword evidence="3 4" id="KW-0413">Isomerase</keyword>
<dbReference type="Gene3D" id="3.30.1330.40">
    <property type="entry name" value="RutC-like"/>
    <property type="match status" value="1"/>
</dbReference>
<dbReference type="UniPathway" id="UPA00120">
    <property type="reaction ID" value="UER00203"/>
</dbReference>
<dbReference type="GO" id="GO:0046417">
    <property type="term" value="P:chorismate metabolic process"/>
    <property type="evidence" value="ECO:0007669"/>
    <property type="project" value="TreeGrafter"/>
</dbReference>
<evidence type="ECO:0000313" key="5">
    <source>
        <dbReference type="Proteomes" id="UP000543804"/>
    </source>
</evidence>
<sequence>MRGVRGAITVEEDRKEAIWSAAATLVETMLRENGIAPETIGAAIFSATEDLVSAFPSAGVRARVDGFDAVPLFDARQLAIEGSLPHCIRVLLLVDTEKGQKDIRHIYLGGAAKLRPDLAGA</sequence>
<dbReference type="Proteomes" id="UP000543804">
    <property type="component" value="Unassembled WGS sequence"/>
</dbReference>
<feature type="binding site" evidence="2">
    <location>
        <position position="89"/>
    </location>
    <ligand>
        <name>prephenate</name>
        <dbReference type="ChEBI" id="CHEBI:29934"/>
    </ligand>
</feature>
<protein>
    <recommendedName>
        <fullName evidence="1 3">chorismate mutase</fullName>
        <ecNumber evidence="1 3">5.4.99.5</ecNumber>
    </recommendedName>
</protein>
<proteinExistence type="predicted"/>
<dbReference type="PIRSF" id="PIRSF005965">
    <property type="entry name" value="Chor_mut_AroH"/>
    <property type="match status" value="1"/>
</dbReference>
<organism evidence="4 5">
    <name type="scientific">Selenomonas bovis</name>
    <dbReference type="NCBI Taxonomy" id="416586"/>
    <lineage>
        <taxon>Bacteria</taxon>
        <taxon>Bacillati</taxon>
        <taxon>Bacillota</taxon>
        <taxon>Negativicutes</taxon>
        <taxon>Selenomonadales</taxon>
        <taxon>Selenomonadaceae</taxon>
        <taxon>Selenomonas</taxon>
    </lineage>
</organism>
<dbReference type="PANTHER" id="PTHR21164:SF0">
    <property type="entry name" value="CHORISMATE MUTASE AROH"/>
    <property type="match status" value="1"/>
</dbReference>
<dbReference type="CDD" id="cd02185">
    <property type="entry name" value="AroH"/>
    <property type="match status" value="1"/>
</dbReference>
<evidence type="ECO:0000256" key="1">
    <source>
        <dbReference type="NCBIfam" id="TIGR01796"/>
    </source>
</evidence>
<dbReference type="Pfam" id="PF07736">
    <property type="entry name" value="CM_1"/>
    <property type="match status" value="1"/>
</dbReference>
<evidence type="ECO:0000313" key="4">
    <source>
        <dbReference type="EMBL" id="NMD99011.1"/>
    </source>
</evidence>
<name>A0A848BDB0_9FIRM</name>
<dbReference type="GO" id="GO:0008652">
    <property type="term" value="P:amino acid biosynthetic process"/>
    <property type="evidence" value="ECO:0007669"/>
    <property type="project" value="UniProtKB-UniRule"/>
</dbReference>
<keyword evidence="2 3" id="KW-0057">Aromatic amino acid biosynthesis</keyword>
<dbReference type="NCBIfam" id="TIGR01796">
    <property type="entry name" value="CM_mono_aroH"/>
    <property type="match status" value="1"/>
</dbReference>
<feature type="binding site" evidence="2">
    <location>
        <position position="5"/>
    </location>
    <ligand>
        <name>prephenate</name>
        <dbReference type="ChEBI" id="CHEBI:29934"/>
    </ligand>
</feature>
<dbReference type="SUPFAM" id="SSF55298">
    <property type="entry name" value="YjgF-like"/>
    <property type="match status" value="1"/>
</dbReference>
<gene>
    <name evidence="4" type="primary">aroH</name>
    <name evidence="4" type="ORF">HF878_05890</name>
</gene>
<accession>A0A848BDB0</accession>
<feature type="binding site" evidence="2">
    <location>
        <position position="107"/>
    </location>
    <ligand>
        <name>prephenate</name>
        <dbReference type="ChEBI" id="CHEBI:29934"/>
    </ligand>
</feature>
<keyword evidence="5" id="KW-1185">Reference proteome</keyword>
<dbReference type="InterPro" id="IPR008243">
    <property type="entry name" value="Chorismate_mutase_AroH"/>
</dbReference>
<dbReference type="EMBL" id="JABAFA010000016">
    <property type="protein sequence ID" value="NMD99011.1"/>
    <property type="molecule type" value="Genomic_DNA"/>
</dbReference>
<dbReference type="RefSeq" id="WP_170077469.1">
    <property type="nucleotide sequence ID" value="NZ_JABAFA010000016.1"/>
</dbReference>
<dbReference type="PROSITE" id="PS51167">
    <property type="entry name" value="CHORISMATE_MUT_1"/>
    <property type="match status" value="1"/>
</dbReference>
<dbReference type="GO" id="GO:0009073">
    <property type="term" value="P:aromatic amino acid family biosynthetic process"/>
    <property type="evidence" value="ECO:0007669"/>
    <property type="project" value="UniProtKB-UniRule"/>
</dbReference>
<keyword evidence="2 3" id="KW-0028">Amino-acid biosynthesis</keyword>
<comment type="catalytic activity">
    <reaction evidence="3">
        <text>chorismate = prephenate</text>
        <dbReference type="Rhea" id="RHEA:13897"/>
        <dbReference type="ChEBI" id="CHEBI:29748"/>
        <dbReference type="ChEBI" id="CHEBI:29934"/>
        <dbReference type="EC" id="5.4.99.5"/>
    </reaction>
</comment>
<dbReference type="GO" id="GO:0004106">
    <property type="term" value="F:chorismate mutase activity"/>
    <property type="evidence" value="ECO:0007669"/>
    <property type="project" value="UniProtKB-UniRule"/>
</dbReference>
<dbReference type="InterPro" id="IPR035959">
    <property type="entry name" value="RutC-like_sf"/>
</dbReference>
<evidence type="ECO:0000256" key="2">
    <source>
        <dbReference type="PIRSR" id="PIRSR005965-1"/>
    </source>
</evidence>
<evidence type="ECO:0000256" key="3">
    <source>
        <dbReference type="PROSITE-ProRule" id="PRU00514"/>
    </source>
</evidence>
<reference evidence="4 5" key="1">
    <citation type="submission" date="2020-04" db="EMBL/GenBank/DDBJ databases">
        <authorList>
            <person name="Hitch T.C.A."/>
            <person name="Wylensek D."/>
            <person name="Clavel T."/>
        </authorList>
    </citation>
    <scope>NUCLEOTIDE SEQUENCE [LARGE SCALE GENOMIC DNA]</scope>
    <source>
        <strain evidence="4 5">PG-130-P53-12</strain>
    </source>
</reference>
<dbReference type="PANTHER" id="PTHR21164">
    <property type="entry name" value="CHORISMATE MUTASE"/>
    <property type="match status" value="1"/>
</dbReference>